<evidence type="ECO:0000313" key="12">
    <source>
        <dbReference type="Proteomes" id="UP000189705"/>
    </source>
</evidence>
<keyword evidence="8" id="KW-0675">Receptor</keyword>
<evidence type="ECO:0000256" key="4">
    <source>
        <dbReference type="ARBA" id="ARBA00022725"/>
    </source>
</evidence>
<dbReference type="GO" id="GO:0004930">
    <property type="term" value="F:G protein-coupled receptor activity"/>
    <property type="evidence" value="ECO:0007669"/>
    <property type="project" value="UniProtKB-KW"/>
</dbReference>
<name>A0A1U7SKA3_ALLSI</name>
<dbReference type="InterPro" id="IPR017452">
    <property type="entry name" value="GPCR_Rhodpsn_7TM"/>
</dbReference>
<dbReference type="PRINTS" id="PR00245">
    <property type="entry name" value="OLFACTORYR"/>
</dbReference>
<dbReference type="InterPro" id="IPR050516">
    <property type="entry name" value="Olfactory_GPCR"/>
</dbReference>
<feature type="transmembrane region" description="Helical" evidence="10">
    <location>
        <begin position="80"/>
        <end position="108"/>
    </location>
</feature>
<evidence type="ECO:0000256" key="5">
    <source>
        <dbReference type="ARBA" id="ARBA00022989"/>
    </source>
</evidence>
<gene>
    <name evidence="13" type="primary">LOC102369698</name>
</gene>
<keyword evidence="2" id="KW-1003">Cell membrane</keyword>
<dbReference type="FunFam" id="1.20.1070.10:FF:000459">
    <property type="entry name" value="Olfactory receptor"/>
    <property type="match status" value="1"/>
</dbReference>
<evidence type="ECO:0000256" key="3">
    <source>
        <dbReference type="ARBA" id="ARBA00022692"/>
    </source>
</evidence>
<keyword evidence="9" id="KW-0807">Transducer</keyword>
<comment type="subcellular location">
    <subcellularLocation>
        <location evidence="1">Cell membrane</location>
        <topology evidence="1">Multi-pass membrane protein</topology>
    </subcellularLocation>
</comment>
<dbReference type="SUPFAM" id="SSF81321">
    <property type="entry name" value="Family A G protein-coupled receptor-like"/>
    <property type="match status" value="1"/>
</dbReference>
<dbReference type="Pfam" id="PF13853">
    <property type="entry name" value="7tm_4"/>
    <property type="match status" value="1"/>
</dbReference>
<dbReference type="PANTHER" id="PTHR26452">
    <property type="entry name" value="OLFACTORY RECEPTOR"/>
    <property type="match status" value="1"/>
</dbReference>
<dbReference type="PROSITE" id="PS50262">
    <property type="entry name" value="G_PROTEIN_RECEP_F1_2"/>
    <property type="match status" value="1"/>
</dbReference>
<keyword evidence="7 10" id="KW-0472">Membrane</keyword>
<reference evidence="13" key="1">
    <citation type="submission" date="2025-08" db="UniProtKB">
        <authorList>
            <consortium name="RefSeq"/>
        </authorList>
    </citation>
    <scope>IDENTIFICATION</scope>
</reference>
<protein>
    <submittedName>
        <fullName evidence="13">Olfactory receptor 14A16-like</fullName>
    </submittedName>
</protein>
<feature type="transmembrane region" description="Helical" evidence="10">
    <location>
        <begin position="120"/>
        <end position="143"/>
    </location>
</feature>
<keyword evidence="4" id="KW-0552">Olfaction</keyword>
<feature type="transmembrane region" description="Helical" evidence="10">
    <location>
        <begin position="155"/>
        <end position="175"/>
    </location>
</feature>
<evidence type="ECO:0000313" key="13">
    <source>
        <dbReference type="RefSeq" id="XP_006037314.2"/>
    </source>
</evidence>
<evidence type="ECO:0000256" key="1">
    <source>
        <dbReference type="ARBA" id="ARBA00004651"/>
    </source>
</evidence>
<evidence type="ECO:0000259" key="11">
    <source>
        <dbReference type="PROSITE" id="PS50262"/>
    </source>
</evidence>
<evidence type="ECO:0000256" key="6">
    <source>
        <dbReference type="ARBA" id="ARBA00023040"/>
    </source>
</evidence>
<evidence type="ECO:0000256" key="7">
    <source>
        <dbReference type="ARBA" id="ARBA00023136"/>
    </source>
</evidence>
<accession>A0A1U7SKA3</accession>
<dbReference type="InterPro" id="IPR000725">
    <property type="entry name" value="Olfact_rcpt"/>
</dbReference>
<dbReference type="Proteomes" id="UP000189705">
    <property type="component" value="Unplaced"/>
</dbReference>
<keyword evidence="4" id="KW-0716">Sensory transduction</keyword>
<dbReference type="InParanoid" id="A0A1U7SKA3"/>
<dbReference type="GeneID" id="102369698"/>
<keyword evidence="12" id="KW-1185">Reference proteome</keyword>
<keyword evidence="6" id="KW-0297">G-protein coupled receptor</keyword>
<dbReference type="GO" id="GO:0004984">
    <property type="term" value="F:olfactory receptor activity"/>
    <property type="evidence" value="ECO:0007669"/>
    <property type="project" value="InterPro"/>
</dbReference>
<dbReference type="Gene3D" id="1.20.1070.10">
    <property type="entry name" value="Rhodopsin 7-helix transmembrane proteins"/>
    <property type="match status" value="1"/>
</dbReference>
<evidence type="ECO:0000256" key="9">
    <source>
        <dbReference type="ARBA" id="ARBA00023224"/>
    </source>
</evidence>
<keyword evidence="3 10" id="KW-0812">Transmembrane</keyword>
<organism evidence="12 13">
    <name type="scientific">Alligator sinensis</name>
    <name type="common">Chinese alligator</name>
    <dbReference type="NCBI Taxonomy" id="38654"/>
    <lineage>
        <taxon>Eukaryota</taxon>
        <taxon>Metazoa</taxon>
        <taxon>Chordata</taxon>
        <taxon>Craniata</taxon>
        <taxon>Vertebrata</taxon>
        <taxon>Euteleostomi</taxon>
        <taxon>Archelosauria</taxon>
        <taxon>Archosauria</taxon>
        <taxon>Crocodylia</taxon>
        <taxon>Alligatoridae</taxon>
        <taxon>Alligatorinae</taxon>
        <taxon>Alligator</taxon>
    </lineage>
</organism>
<dbReference type="RefSeq" id="XP_006037314.2">
    <property type="nucleotide sequence ID" value="XM_006037252.2"/>
</dbReference>
<dbReference type="AlphaFoldDB" id="A0A1U7SKA3"/>
<evidence type="ECO:0000256" key="10">
    <source>
        <dbReference type="SAM" id="Phobius"/>
    </source>
</evidence>
<evidence type="ECO:0000256" key="8">
    <source>
        <dbReference type="ARBA" id="ARBA00023170"/>
    </source>
</evidence>
<proteinExistence type="predicted"/>
<keyword evidence="5 10" id="KW-1133">Transmembrane helix</keyword>
<feature type="domain" description="G-protein coupled receptors family 1 profile" evidence="11">
    <location>
        <begin position="1"/>
        <end position="173"/>
    </location>
</feature>
<dbReference type="GO" id="GO:0005886">
    <property type="term" value="C:plasma membrane"/>
    <property type="evidence" value="ECO:0007669"/>
    <property type="project" value="UniProtKB-SubCell"/>
</dbReference>
<evidence type="ECO:0000256" key="2">
    <source>
        <dbReference type="ARBA" id="ARBA00022475"/>
    </source>
</evidence>
<dbReference type="KEGG" id="asn:102369698"/>
<sequence>MAYDRYVAICKPLHYGTLMDRRACTQMAASAWVSAIGYSALHSGNTFTLPFCDSNVINQFFCDIPQVVKLSCSDANISEIGIVAFGVCLGLVCFAFILVSYVQIFITVRRIPSEQGKHKAFSTCIPHIMVVTLFLSNGIVAYLKPTSNSPSAFDILVGVLYSTVPQVMNPVIYSIRNKEMKVALWEVIQWILFRRNYSCSFP</sequence>